<name>A0AAE0BLJ8_9CHLO</name>
<keyword evidence="2" id="KW-1185">Reference proteome</keyword>
<proteinExistence type="predicted"/>
<protein>
    <recommendedName>
        <fullName evidence="3">BED-type domain-containing protein</fullName>
    </recommendedName>
</protein>
<evidence type="ECO:0008006" key="3">
    <source>
        <dbReference type="Google" id="ProtNLM"/>
    </source>
</evidence>
<dbReference type="EMBL" id="LGRX02034299">
    <property type="protein sequence ID" value="KAK3238214.1"/>
    <property type="molecule type" value="Genomic_DNA"/>
</dbReference>
<dbReference type="Proteomes" id="UP001190700">
    <property type="component" value="Unassembled WGS sequence"/>
</dbReference>
<evidence type="ECO:0000313" key="1">
    <source>
        <dbReference type="EMBL" id="KAK3238214.1"/>
    </source>
</evidence>
<dbReference type="AlphaFoldDB" id="A0AAE0BLJ8"/>
<sequence length="231" mass="26006">MDAAEKAKLFEATAVEYSKCRTFGQGRGMSKAEAIRFQVDSDVADTPSHEGYWIRLDQWNRFRHDTYKTDRQAELRFIPSAGTQVPDTSNADGNKDVSEERAAVYTHYERMGETDHVANSGKQIKGKTTKCSLWKCGLCKSQPILKVFGGSTGVLFKHLDRYHPAEYAHARSNAGTLLADFHSGALSPGMLGMYMFVRANWQYEFLRPTISEIVLAYEKSHSKNGRYDTDG</sequence>
<comment type="caution">
    <text evidence="1">The sequence shown here is derived from an EMBL/GenBank/DDBJ whole genome shotgun (WGS) entry which is preliminary data.</text>
</comment>
<evidence type="ECO:0000313" key="2">
    <source>
        <dbReference type="Proteomes" id="UP001190700"/>
    </source>
</evidence>
<accession>A0AAE0BLJ8</accession>
<gene>
    <name evidence="1" type="ORF">CYMTET_51758</name>
</gene>
<organism evidence="1 2">
    <name type="scientific">Cymbomonas tetramitiformis</name>
    <dbReference type="NCBI Taxonomy" id="36881"/>
    <lineage>
        <taxon>Eukaryota</taxon>
        <taxon>Viridiplantae</taxon>
        <taxon>Chlorophyta</taxon>
        <taxon>Pyramimonadophyceae</taxon>
        <taxon>Pyramimonadales</taxon>
        <taxon>Pyramimonadaceae</taxon>
        <taxon>Cymbomonas</taxon>
    </lineage>
</organism>
<reference evidence="1 2" key="1">
    <citation type="journal article" date="2015" name="Genome Biol. Evol.">
        <title>Comparative Genomics of a Bacterivorous Green Alga Reveals Evolutionary Causalities and Consequences of Phago-Mixotrophic Mode of Nutrition.</title>
        <authorList>
            <person name="Burns J.A."/>
            <person name="Paasch A."/>
            <person name="Narechania A."/>
            <person name="Kim E."/>
        </authorList>
    </citation>
    <scope>NUCLEOTIDE SEQUENCE [LARGE SCALE GENOMIC DNA]</scope>
    <source>
        <strain evidence="1 2">PLY_AMNH</strain>
    </source>
</reference>